<evidence type="ECO:0000313" key="2">
    <source>
        <dbReference type="Proteomes" id="UP000298860"/>
    </source>
</evidence>
<keyword evidence="2" id="KW-1185">Reference proteome</keyword>
<dbReference type="OrthoDB" id="5178565at2"/>
<dbReference type="RefSeq" id="WP_137815660.1">
    <property type="nucleotide sequence ID" value="NZ_BJFL01000027.1"/>
</dbReference>
<organism evidence="1 2">
    <name type="scientific">Gandjariella thermophila</name>
    <dbReference type="NCBI Taxonomy" id="1931992"/>
    <lineage>
        <taxon>Bacteria</taxon>
        <taxon>Bacillati</taxon>
        <taxon>Actinomycetota</taxon>
        <taxon>Actinomycetes</taxon>
        <taxon>Pseudonocardiales</taxon>
        <taxon>Pseudonocardiaceae</taxon>
        <taxon>Gandjariella</taxon>
    </lineage>
</organism>
<gene>
    <name evidence="1" type="ORF">GTS_42820</name>
</gene>
<protein>
    <submittedName>
        <fullName evidence="1">Uncharacterized protein</fullName>
    </submittedName>
</protein>
<reference evidence="2" key="1">
    <citation type="submission" date="2019-04" db="EMBL/GenBank/DDBJ databases">
        <title>Draft genome sequence of Pseudonocardiaceae bacterium SL3-2-4.</title>
        <authorList>
            <person name="Ningsih F."/>
            <person name="Yokota A."/>
            <person name="Sakai Y."/>
            <person name="Nanatani K."/>
            <person name="Yabe S."/>
            <person name="Oetari A."/>
            <person name="Sjamsuridzal W."/>
        </authorList>
    </citation>
    <scope>NUCLEOTIDE SEQUENCE [LARGE SCALE GENOMIC DNA]</scope>
    <source>
        <strain evidence="2">SL3-2-4</strain>
    </source>
</reference>
<dbReference type="Proteomes" id="UP000298860">
    <property type="component" value="Unassembled WGS sequence"/>
</dbReference>
<dbReference type="AlphaFoldDB" id="A0A4D4JE68"/>
<accession>A0A4D4JE68</accession>
<name>A0A4D4JE68_9PSEU</name>
<sequence>MPRAVPVERLVPVLRNARNAPLIRGFWRTRGVRLVATDLDWSAGAGPEVRGPAEALLMAMAGRHGIVAELTGPGQAMLACRIDA</sequence>
<evidence type="ECO:0000313" key="1">
    <source>
        <dbReference type="EMBL" id="GDY32649.1"/>
    </source>
</evidence>
<comment type="caution">
    <text evidence="1">The sequence shown here is derived from an EMBL/GenBank/DDBJ whole genome shotgun (WGS) entry which is preliminary data.</text>
</comment>
<dbReference type="EMBL" id="BJFL01000027">
    <property type="protein sequence ID" value="GDY32649.1"/>
    <property type="molecule type" value="Genomic_DNA"/>
</dbReference>
<proteinExistence type="predicted"/>